<dbReference type="EMBL" id="JXLP01000001">
    <property type="protein sequence ID" value="KIL80727.1"/>
    <property type="molecule type" value="Genomic_DNA"/>
</dbReference>
<reference evidence="1 2" key="1">
    <citation type="submission" date="2015-01" db="EMBL/GenBank/DDBJ databases">
        <title>Genome Assembly of Bacillus badius MTCC 1458.</title>
        <authorList>
            <person name="Verma A."/>
            <person name="Khatri I."/>
            <person name="Mual P."/>
            <person name="Subramanian S."/>
            <person name="Krishnamurthi S."/>
        </authorList>
    </citation>
    <scope>NUCLEOTIDE SEQUENCE [LARGE SCALE GENOMIC DNA]</scope>
    <source>
        <strain evidence="1 2">MTCC 1458</strain>
    </source>
</reference>
<sequence>MEEEFSYGNVPNLLEVPCYFTEKNQTIVQGEPNPTVIQSFLVHFLPTADVRMNDKVIWNGIEFTLQIPKKIKNHHIEVIAIRSEHL</sequence>
<protein>
    <submittedName>
        <fullName evidence="1">Phage-like element PBSX protein xkdH</fullName>
    </submittedName>
</protein>
<comment type="caution">
    <text evidence="1">The sequence shown here is derived from an EMBL/GenBank/DDBJ whole genome shotgun (WGS) entry which is preliminary data.</text>
</comment>
<keyword evidence="2" id="KW-1185">Reference proteome</keyword>
<dbReference type="InterPro" id="IPR038667">
    <property type="entry name" value="XkdH-like_sf"/>
</dbReference>
<evidence type="ECO:0000313" key="1">
    <source>
        <dbReference type="EMBL" id="KIL80727.1"/>
    </source>
</evidence>
<organism evidence="1 2">
    <name type="scientific">Bacillus badius</name>
    <dbReference type="NCBI Taxonomy" id="1455"/>
    <lineage>
        <taxon>Bacteria</taxon>
        <taxon>Bacillati</taxon>
        <taxon>Bacillota</taxon>
        <taxon>Bacilli</taxon>
        <taxon>Bacillales</taxon>
        <taxon>Bacillaceae</taxon>
        <taxon>Pseudobacillus</taxon>
    </lineage>
</organism>
<accession>A0ABR5B178</accession>
<gene>
    <name evidence="1" type="ORF">SD77_0575</name>
</gene>
<proteinExistence type="predicted"/>
<dbReference type="Pfam" id="PF12206">
    <property type="entry name" value="DUF3599"/>
    <property type="match status" value="1"/>
</dbReference>
<dbReference type="Gene3D" id="2.40.10.370">
    <property type="entry name" value="Protein of unknown function DUF3599"/>
    <property type="match status" value="1"/>
</dbReference>
<dbReference type="Proteomes" id="UP000031982">
    <property type="component" value="Unassembled WGS sequence"/>
</dbReference>
<dbReference type="InterPro" id="IPR024556">
    <property type="entry name" value="DUF3599"/>
</dbReference>
<name>A0ABR5B178_BACBA</name>
<evidence type="ECO:0000313" key="2">
    <source>
        <dbReference type="Proteomes" id="UP000031982"/>
    </source>
</evidence>